<dbReference type="AlphaFoldDB" id="W6UM33"/>
<protein>
    <submittedName>
        <fullName evidence="1">Uncharacterized protein</fullName>
    </submittedName>
</protein>
<dbReference type="Proteomes" id="UP000019149">
    <property type="component" value="Unassembled WGS sequence"/>
</dbReference>
<accession>W6UM33</accession>
<gene>
    <name evidence="1" type="ORF">EGR_02948</name>
</gene>
<sequence length="47" mass="5246">MLEKITAPNLTPDAVLLLELVNPVLHRELENETNPQSFNLSIKEACS</sequence>
<organism evidence="1 2">
    <name type="scientific">Echinococcus granulosus</name>
    <name type="common">Hydatid tapeworm</name>
    <dbReference type="NCBI Taxonomy" id="6210"/>
    <lineage>
        <taxon>Eukaryota</taxon>
        <taxon>Metazoa</taxon>
        <taxon>Spiralia</taxon>
        <taxon>Lophotrochozoa</taxon>
        <taxon>Platyhelminthes</taxon>
        <taxon>Cestoda</taxon>
        <taxon>Eucestoda</taxon>
        <taxon>Cyclophyllidea</taxon>
        <taxon>Taeniidae</taxon>
        <taxon>Echinococcus</taxon>
        <taxon>Echinococcus granulosus group</taxon>
    </lineage>
</organism>
<keyword evidence="2" id="KW-1185">Reference proteome</keyword>
<comment type="caution">
    <text evidence="1">The sequence shown here is derived from an EMBL/GenBank/DDBJ whole genome shotgun (WGS) entry which is preliminary data.</text>
</comment>
<dbReference type="EMBL" id="APAU02000014">
    <property type="protein sequence ID" value="EUB62196.1"/>
    <property type="molecule type" value="Genomic_DNA"/>
</dbReference>
<dbReference type="CTD" id="36338663"/>
<dbReference type="GeneID" id="36338663"/>
<dbReference type="RefSeq" id="XP_024353392.1">
    <property type="nucleotide sequence ID" value="XM_024492197.1"/>
</dbReference>
<proteinExistence type="predicted"/>
<evidence type="ECO:0000313" key="2">
    <source>
        <dbReference type="Proteomes" id="UP000019149"/>
    </source>
</evidence>
<reference evidence="1 2" key="1">
    <citation type="journal article" date="2013" name="Nat. Genet.">
        <title>The genome of the hydatid tapeworm Echinococcus granulosus.</title>
        <authorList>
            <person name="Zheng H."/>
            <person name="Zhang W."/>
            <person name="Zhang L."/>
            <person name="Zhang Z."/>
            <person name="Li J."/>
            <person name="Lu G."/>
            <person name="Zhu Y."/>
            <person name="Wang Y."/>
            <person name="Huang Y."/>
            <person name="Liu J."/>
            <person name="Kang H."/>
            <person name="Chen J."/>
            <person name="Wang L."/>
            <person name="Chen A."/>
            <person name="Yu S."/>
            <person name="Gao Z."/>
            <person name="Jin L."/>
            <person name="Gu W."/>
            <person name="Wang Z."/>
            <person name="Zhao L."/>
            <person name="Shi B."/>
            <person name="Wen H."/>
            <person name="Lin R."/>
            <person name="Jones M.K."/>
            <person name="Brejova B."/>
            <person name="Vinar T."/>
            <person name="Zhao G."/>
            <person name="McManus D.P."/>
            <person name="Chen Z."/>
            <person name="Zhou Y."/>
            <person name="Wang S."/>
        </authorList>
    </citation>
    <scope>NUCLEOTIDE SEQUENCE [LARGE SCALE GENOMIC DNA]</scope>
</reference>
<name>W6UM33_ECHGR</name>
<evidence type="ECO:0000313" key="1">
    <source>
        <dbReference type="EMBL" id="EUB62196.1"/>
    </source>
</evidence>
<dbReference type="KEGG" id="egl:EGR_02948"/>